<dbReference type="Proteomes" id="UP000199541">
    <property type="component" value="Unassembled WGS sequence"/>
</dbReference>
<evidence type="ECO:0000313" key="13">
    <source>
        <dbReference type="Proteomes" id="UP000634647"/>
    </source>
</evidence>
<accession>A0AAN4UPH5</accession>
<comment type="subcellular location">
    <subcellularLocation>
        <location evidence="1 8">Cell membrane</location>
        <topology evidence="1 8">Multi-pass membrane protein</topology>
    </subcellularLocation>
</comment>
<comment type="similarity">
    <text evidence="2 8">Belongs to the binding-protein-dependent transport system permease family.</text>
</comment>
<name>A0AAN4UPH5_9RHOB</name>
<evidence type="ECO:0000256" key="6">
    <source>
        <dbReference type="ARBA" id="ARBA00022989"/>
    </source>
</evidence>
<keyword evidence="6 8" id="KW-1133">Transmembrane helix</keyword>
<reference evidence="10" key="3">
    <citation type="submission" date="2023-06" db="EMBL/GenBank/DDBJ databases">
        <authorList>
            <person name="Sun Q."/>
            <person name="Zhou Y."/>
        </authorList>
    </citation>
    <scope>NUCLEOTIDE SEQUENCE</scope>
    <source>
        <strain evidence="10">CGMCC 1.10859</strain>
    </source>
</reference>
<dbReference type="InterPro" id="IPR000515">
    <property type="entry name" value="MetI-like"/>
</dbReference>
<dbReference type="InterPro" id="IPR035906">
    <property type="entry name" value="MetI-like_sf"/>
</dbReference>
<reference evidence="11 12" key="2">
    <citation type="submission" date="2016-10" db="EMBL/GenBank/DDBJ databases">
        <authorList>
            <person name="Varghese N."/>
            <person name="Submissions S."/>
        </authorList>
    </citation>
    <scope>NUCLEOTIDE SEQUENCE [LARGE SCALE GENOMIC DNA]</scope>
    <source>
        <strain evidence="11 12">DSM 24802</strain>
    </source>
</reference>
<reference evidence="10" key="1">
    <citation type="journal article" date="2014" name="Int. J. Syst. Evol. Microbiol.">
        <title>Complete genome sequence of Corynebacterium casei LMG S-19264T (=DSM 44701T), isolated from a smear-ripened cheese.</title>
        <authorList>
            <consortium name="US DOE Joint Genome Institute (JGI-PGF)"/>
            <person name="Walter F."/>
            <person name="Albersmeier A."/>
            <person name="Kalinowski J."/>
            <person name="Ruckert C."/>
        </authorList>
    </citation>
    <scope>NUCLEOTIDE SEQUENCE</scope>
    <source>
        <strain evidence="10">CGMCC 1.10859</strain>
    </source>
</reference>
<keyword evidence="4" id="KW-1003">Cell membrane</keyword>
<dbReference type="InterPro" id="IPR050809">
    <property type="entry name" value="UgpAE/MalFG_permease"/>
</dbReference>
<feature type="transmembrane region" description="Helical" evidence="8">
    <location>
        <begin position="90"/>
        <end position="111"/>
    </location>
</feature>
<evidence type="ECO:0000256" key="5">
    <source>
        <dbReference type="ARBA" id="ARBA00022692"/>
    </source>
</evidence>
<organism evidence="10 13">
    <name type="scientific">Allgaiera indica</name>
    <dbReference type="NCBI Taxonomy" id="765699"/>
    <lineage>
        <taxon>Bacteria</taxon>
        <taxon>Pseudomonadati</taxon>
        <taxon>Pseudomonadota</taxon>
        <taxon>Alphaproteobacteria</taxon>
        <taxon>Rhodobacterales</taxon>
        <taxon>Paracoccaceae</taxon>
        <taxon>Allgaiera</taxon>
    </lineage>
</organism>
<keyword evidence="5 8" id="KW-0812">Transmembrane</keyword>
<dbReference type="PANTHER" id="PTHR43227">
    <property type="entry name" value="BLL4140 PROTEIN"/>
    <property type="match status" value="1"/>
</dbReference>
<feature type="domain" description="ABC transmembrane type-1" evidence="9">
    <location>
        <begin position="86"/>
        <end position="298"/>
    </location>
</feature>
<gene>
    <name evidence="10" type="ORF">GCM10008024_08310</name>
    <name evidence="11" type="ORF">SAMN05444006_10246</name>
</gene>
<feature type="transmembrane region" description="Helical" evidence="8">
    <location>
        <begin position="221"/>
        <end position="242"/>
    </location>
</feature>
<dbReference type="AlphaFoldDB" id="A0AAN4UPH5"/>
<evidence type="ECO:0000259" key="9">
    <source>
        <dbReference type="PROSITE" id="PS50928"/>
    </source>
</evidence>
<dbReference type="CDD" id="cd06261">
    <property type="entry name" value="TM_PBP2"/>
    <property type="match status" value="1"/>
</dbReference>
<dbReference type="PROSITE" id="PS50928">
    <property type="entry name" value="ABC_TM1"/>
    <property type="match status" value="1"/>
</dbReference>
<evidence type="ECO:0000313" key="11">
    <source>
        <dbReference type="EMBL" id="SDW19519.1"/>
    </source>
</evidence>
<dbReference type="Pfam" id="PF00528">
    <property type="entry name" value="BPD_transp_1"/>
    <property type="match status" value="1"/>
</dbReference>
<feature type="transmembrane region" description="Helical" evidence="8">
    <location>
        <begin position="123"/>
        <end position="151"/>
    </location>
</feature>
<dbReference type="PANTHER" id="PTHR43227:SF11">
    <property type="entry name" value="BLL4140 PROTEIN"/>
    <property type="match status" value="1"/>
</dbReference>
<evidence type="ECO:0000313" key="12">
    <source>
        <dbReference type="Proteomes" id="UP000199541"/>
    </source>
</evidence>
<evidence type="ECO:0000256" key="4">
    <source>
        <dbReference type="ARBA" id="ARBA00022475"/>
    </source>
</evidence>
<feature type="transmembrane region" description="Helical" evidence="8">
    <location>
        <begin position="277"/>
        <end position="299"/>
    </location>
</feature>
<comment type="caution">
    <text evidence="10">The sequence shown here is derived from an EMBL/GenBank/DDBJ whole genome shotgun (WGS) entry which is preliminary data.</text>
</comment>
<keyword evidence="3 8" id="KW-0813">Transport</keyword>
<evidence type="ECO:0000256" key="1">
    <source>
        <dbReference type="ARBA" id="ARBA00004651"/>
    </source>
</evidence>
<dbReference type="GO" id="GO:0005886">
    <property type="term" value="C:plasma membrane"/>
    <property type="evidence" value="ECO:0007669"/>
    <property type="project" value="UniProtKB-SubCell"/>
</dbReference>
<feature type="transmembrane region" description="Helical" evidence="8">
    <location>
        <begin position="26"/>
        <end position="46"/>
    </location>
</feature>
<dbReference type="Proteomes" id="UP000634647">
    <property type="component" value="Unassembled WGS sequence"/>
</dbReference>
<evidence type="ECO:0000256" key="7">
    <source>
        <dbReference type="ARBA" id="ARBA00023136"/>
    </source>
</evidence>
<protein>
    <submittedName>
        <fullName evidence="10">ABC transporter permease</fullName>
    </submittedName>
    <submittedName>
        <fullName evidence="11">Carbohydrate ABC transporter membrane protein 1, CUT1 family</fullName>
    </submittedName>
</protein>
<feature type="transmembrane region" description="Helical" evidence="8">
    <location>
        <begin position="171"/>
        <end position="200"/>
    </location>
</feature>
<keyword evidence="7 8" id="KW-0472">Membrane</keyword>
<dbReference type="Gene3D" id="1.10.3720.10">
    <property type="entry name" value="MetI-like"/>
    <property type="match status" value="1"/>
</dbReference>
<dbReference type="EMBL" id="FNOB01000002">
    <property type="protein sequence ID" value="SDW19519.1"/>
    <property type="molecule type" value="Genomic_DNA"/>
</dbReference>
<dbReference type="EMBL" id="BNAB01000002">
    <property type="protein sequence ID" value="GHD99736.1"/>
    <property type="molecule type" value="Genomic_DNA"/>
</dbReference>
<evidence type="ECO:0000256" key="3">
    <source>
        <dbReference type="ARBA" id="ARBA00022448"/>
    </source>
</evidence>
<evidence type="ECO:0000256" key="8">
    <source>
        <dbReference type="RuleBase" id="RU363032"/>
    </source>
</evidence>
<dbReference type="GO" id="GO:0055085">
    <property type="term" value="P:transmembrane transport"/>
    <property type="evidence" value="ECO:0007669"/>
    <property type="project" value="InterPro"/>
</dbReference>
<evidence type="ECO:0000313" key="10">
    <source>
        <dbReference type="EMBL" id="GHD99736.1"/>
    </source>
</evidence>
<dbReference type="SUPFAM" id="SSF161098">
    <property type="entry name" value="MetI-like"/>
    <property type="match status" value="1"/>
</dbReference>
<proteinExistence type="inferred from homology"/>
<evidence type="ECO:0000256" key="2">
    <source>
        <dbReference type="ARBA" id="ARBA00009306"/>
    </source>
</evidence>
<dbReference type="RefSeq" id="WP_081824954.1">
    <property type="nucleotide sequence ID" value="NZ_BNAB01000002.1"/>
</dbReference>
<keyword evidence="12" id="KW-1185">Reference proteome</keyword>
<sequence length="310" mass="33466">MTDVLTTHDTIVPVRRPKARAARGRLFPALALLAPSLVFLLLFTYWPMLQSVIQSLSIQSFGSTQTTFGLGNFQRLFADPAFRQAALNNAVYAAGTIVPAVALALALAVGLQEATGLNTLLRGVVFFPVLIPLVAAAALFSFVFLPGVGLLDYYLAKLGASQTNWLGDPSIALWSLIGLTVWKNAGYYMLFFLAGLQAIPEDLYEAARMEGAGPLARFRRITLPLLGPTLAFVFVIALINSVTQIDHVVLLTQGGPSNSTNLLLYYIYQQAHQNYDYGLAAAATVVTLAMLLALSVISLKSLERGAHYES</sequence>